<dbReference type="RefSeq" id="WP_290362299.1">
    <property type="nucleotide sequence ID" value="NZ_JAUFQU010000001.1"/>
</dbReference>
<evidence type="ECO:0000313" key="1">
    <source>
        <dbReference type="EMBL" id="MDN3706168.1"/>
    </source>
</evidence>
<proteinExistence type="predicted"/>
<reference evidence="2" key="1">
    <citation type="journal article" date="2019" name="Int. J. Syst. Evol. Microbiol.">
        <title>The Global Catalogue of Microorganisms (GCM) 10K type strain sequencing project: providing services to taxonomists for standard genome sequencing and annotation.</title>
        <authorList>
            <consortium name="The Broad Institute Genomics Platform"/>
            <consortium name="The Broad Institute Genome Sequencing Center for Infectious Disease"/>
            <person name="Wu L."/>
            <person name="Ma J."/>
        </authorList>
    </citation>
    <scope>NUCLEOTIDE SEQUENCE [LARGE SCALE GENOMIC DNA]</scope>
    <source>
        <strain evidence="2">CECT 7184</strain>
    </source>
</reference>
<comment type="caution">
    <text evidence="1">The sequence shown here is derived from an EMBL/GenBank/DDBJ whole genome shotgun (WGS) entry which is preliminary data.</text>
</comment>
<evidence type="ECO:0008006" key="3">
    <source>
        <dbReference type="Google" id="ProtNLM"/>
    </source>
</evidence>
<sequence length="141" mass="16162">MALFCVGCNEKKAEVKPEKSATGEAEFKMYEMSEMAMLMEQMFSYNVHLRNRILSGEELGEFPEHFEKITVAMTTDVDDRDLFFEEHAQEFLKAQKRIYTDPENAEKNFDAMVQSCLACHAKKCGGPIPRIKKLLIAPQSE</sequence>
<keyword evidence="2" id="KW-1185">Reference proteome</keyword>
<accession>A0ABT8CNY0</accession>
<gene>
    <name evidence="1" type="ORF">QW060_03405</name>
</gene>
<protein>
    <recommendedName>
        <fullName evidence="3">Cytochrome c</fullName>
    </recommendedName>
</protein>
<dbReference type="InterPro" id="IPR010980">
    <property type="entry name" value="Cyt_c/b562"/>
</dbReference>
<name>A0ABT8CNY0_9FLAO</name>
<evidence type="ECO:0000313" key="2">
    <source>
        <dbReference type="Proteomes" id="UP001242368"/>
    </source>
</evidence>
<organism evidence="1 2">
    <name type="scientific">Paenimyroides ceti</name>
    <dbReference type="NCBI Taxonomy" id="395087"/>
    <lineage>
        <taxon>Bacteria</taxon>
        <taxon>Pseudomonadati</taxon>
        <taxon>Bacteroidota</taxon>
        <taxon>Flavobacteriia</taxon>
        <taxon>Flavobacteriales</taxon>
        <taxon>Flavobacteriaceae</taxon>
        <taxon>Paenimyroides</taxon>
    </lineage>
</organism>
<dbReference type="SUPFAM" id="SSF47175">
    <property type="entry name" value="Cytochromes"/>
    <property type="match status" value="1"/>
</dbReference>
<dbReference type="EMBL" id="JAUFQU010000001">
    <property type="protein sequence ID" value="MDN3706168.1"/>
    <property type="molecule type" value="Genomic_DNA"/>
</dbReference>
<dbReference type="Proteomes" id="UP001242368">
    <property type="component" value="Unassembled WGS sequence"/>
</dbReference>